<dbReference type="SUPFAM" id="SSF46689">
    <property type="entry name" value="Homeodomain-like"/>
    <property type="match status" value="2"/>
</dbReference>
<dbReference type="InterPro" id="IPR050204">
    <property type="entry name" value="AraC_XylS_family_regulators"/>
</dbReference>
<keyword evidence="2" id="KW-0238">DNA-binding</keyword>
<protein>
    <submittedName>
        <fullName evidence="5">HTH-type transcriptional regulator, AraC family</fullName>
    </submittedName>
</protein>
<dbReference type="AlphaFoldDB" id="F7ZI91"/>
<dbReference type="HOGENOM" id="CLU_000445_88_4_5"/>
<organism evidence="5 6">
    <name type="scientific">Roseobacter litoralis (strain ATCC 49566 / DSM 6996 / JCM 21268 / NBRC 15278 / OCh 149)</name>
    <dbReference type="NCBI Taxonomy" id="391595"/>
    <lineage>
        <taxon>Bacteria</taxon>
        <taxon>Pseudomonadati</taxon>
        <taxon>Pseudomonadota</taxon>
        <taxon>Alphaproteobacteria</taxon>
        <taxon>Rhodobacterales</taxon>
        <taxon>Roseobacteraceae</taxon>
        <taxon>Roseobacter</taxon>
    </lineage>
</organism>
<dbReference type="InterPro" id="IPR020449">
    <property type="entry name" value="Tscrpt_reg_AraC-type_HTH"/>
</dbReference>
<dbReference type="GO" id="GO:0043565">
    <property type="term" value="F:sequence-specific DNA binding"/>
    <property type="evidence" value="ECO:0007669"/>
    <property type="project" value="InterPro"/>
</dbReference>
<dbReference type="Gene3D" id="1.10.10.60">
    <property type="entry name" value="Homeodomain-like"/>
    <property type="match status" value="2"/>
</dbReference>
<evidence type="ECO:0000256" key="2">
    <source>
        <dbReference type="ARBA" id="ARBA00023125"/>
    </source>
</evidence>
<evidence type="ECO:0000313" key="6">
    <source>
        <dbReference type="Proteomes" id="UP000001353"/>
    </source>
</evidence>
<dbReference type="InterPro" id="IPR018060">
    <property type="entry name" value="HTH_AraC"/>
</dbReference>
<evidence type="ECO:0000313" key="5">
    <source>
        <dbReference type="EMBL" id="AEI96227.1"/>
    </source>
</evidence>
<dbReference type="OrthoDB" id="9814125at2"/>
<keyword evidence="6" id="KW-1185">Reference proteome</keyword>
<dbReference type="PROSITE" id="PS00041">
    <property type="entry name" value="HTH_ARAC_FAMILY_1"/>
    <property type="match status" value="1"/>
</dbReference>
<dbReference type="InterPro" id="IPR009057">
    <property type="entry name" value="Homeodomain-like_sf"/>
</dbReference>
<dbReference type="RefSeq" id="WP_013964106.1">
    <property type="nucleotide sequence ID" value="NC_015730.1"/>
</dbReference>
<evidence type="ECO:0000259" key="4">
    <source>
        <dbReference type="PROSITE" id="PS01124"/>
    </source>
</evidence>
<sequence length="296" mass="33208">MPRRYAEIYPSSPLLNSDAMRHVSAAALMSVRYFQAEPDSMPEEVFAEHHVLLNLCDTPHRVQNTRDGEMRDFTFYKDEIIVTPAGMKSGWRWFGQSDVIVVTLDPAKVKKFAQSELGIILDTQQFADLPQFSDADLCAAGVMLRDALESDDLTSGVMFEAMSRVLLVKLLQRYGQKRPEEMALSARFTSDHYGQVLGFIRANLDRTISVDDLAGEVGMSPSHFGRVFKETLGQTPMQYVLAYRIEKAVEMMKDASLPLGSIALDCGFADQAHFSRSFKQITGQTPCQYRALSARN</sequence>
<dbReference type="STRING" id="391595.RLO149_c043310"/>
<dbReference type="EMBL" id="CP002623">
    <property type="protein sequence ID" value="AEI96227.1"/>
    <property type="molecule type" value="Genomic_DNA"/>
</dbReference>
<feature type="domain" description="HTH araC/xylS-type" evidence="4">
    <location>
        <begin position="194"/>
        <end position="292"/>
    </location>
</feature>
<keyword evidence="3" id="KW-0804">Transcription</keyword>
<reference evidence="5 6" key="1">
    <citation type="journal article" date="2011" name="BMC Genomics">
        <title>Comparative genome analysis and genome-guided physiological analysis of Roseobacter litoralis.</title>
        <authorList>
            <person name="Kalhoefer D."/>
            <person name="Thole S."/>
            <person name="Voget S."/>
            <person name="Lehmann R."/>
            <person name="Liesegang H."/>
            <person name="Wollher A."/>
            <person name="Daniel R."/>
            <person name="Simon M."/>
            <person name="Brinkhoff T."/>
        </authorList>
    </citation>
    <scope>NUCLEOTIDE SEQUENCE [LARGE SCALE GENOMIC DNA]</scope>
    <source>
        <strain evidence="6">ATCC 49566 / DSM 6996 / JCM 21268 / NBRC 15278 / OCh 149</strain>
    </source>
</reference>
<dbReference type="Proteomes" id="UP000001353">
    <property type="component" value="Chromosome"/>
</dbReference>
<keyword evidence="1" id="KW-0805">Transcription regulation</keyword>
<dbReference type="PANTHER" id="PTHR46796:SF6">
    <property type="entry name" value="ARAC SUBFAMILY"/>
    <property type="match status" value="1"/>
</dbReference>
<dbReference type="SMART" id="SM00342">
    <property type="entry name" value="HTH_ARAC"/>
    <property type="match status" value="1"/>
</dbReference>
<dbReference type="Pfam" id="PF12833">
    <property type="entry name" value="HTH_18"/>
    <property type="match status" value="1"/>
</dbReference>
<gene>
    <name evidence="5" type="ordered locus">RLO149_c043310</name>
</gene>
<evidence type="ECO:0000256" key="1">
    <source>
        <dbReference type="ARBA" id="ARBA00023015"/>
    </source>
</evidence>
<dbReference type="eggNOG" id="COG4977">
    <property type="taxonomic scope" value="Bacteria"/>
</dbReference>
<dbReference type="PRINTS" id="PR00032">
    <property type="entry name" value="HTHARAC"/>
</dbReference>
<accession>F7ZI91</accession>
<dbReference type="InterPro" id="IPR018062">
    <property type="entry name" value="HTH_AraC-typ_CS"/>
</dbReference>
<dbReference type="KEGG" id="rli:RLO149_c043310"/>
<dbReference type="PANTHER" id="PTHR46796">
    <property type="entry name" value="HTH-TYPE TRANSCRIPTIONAL ACTIVATOR RHAS-RELATED"/>
    <property type="match status" value="1"/>
</dbReference>
<dbReference type="GO" id="GO:0003700">
    <property type="term" value="F:DNA-binding transcription factor activity"/>
    <property type="evidence" value="ECO:0007669"/>
    <property type="project" value="InterPro"/>
</dbReference>
<evidence type="ECO:0000256" key="3">
    <source>
        <dbReference type="ARBA" id="ARBA00023163"/>
    </source>
</evidence>
<dbReference type="PROSITE" id="PS01124">
    <property type="entry name" value="HTH_ARAC_FAMILY_2"/>
    <property type="match status" value="1"/>
</dbReference>
<name>F7ZI91_ROSLO</name>
<proteinExistence type="predicted"/>